<keyword evidence="4" id="KW-0804">Transcription</keyword>
<protein>
    <submittedName>
        <fullName evidence="6">DNA-binding transcriptional regulator, LysR family</fullName>
    </submittedName>
</protein>
<dbReference type="SUPFAM" id="SSF46785">
    <property type="entry name" value="Winged helix' DNA-binding domain"/>
    <property type="match status" value="1"/>
</dbReference>
<keyword evidence="2" id="KW-0805">Transcription regulation</keyword>
<dbReference type="CDD" id="cd05466">
    <property type="entry name" value="PBP2_LTTR_substrate"/>
    <property type="match status" value="1"/>
</dbReference>
<dbReference type="InterPro" id="IPR000847">
    <property type="entry name" value="LysR_HTH_N"/>
</dbReference>
<dbReference type="GO" id="GO:0003700">
    <property type="term" value="F:DNA-binding transcription factor activity"/>
    <property type="evidence" value="ECO:0007669"/>
    <property type="project" value="InterPro"/>
</dbReference>
<evidence type="ECO:0000313" key="7">
    <source>
        <dbReference type="Proteomes" id="UP000199017"/>
    </source>
</evidence>
<dbReference type="InterPro" id="IPR036388">
    <property type="entry name" value="WH-like_DNA-bd_sf"/>
</dbReference>
<dbReference type="EMBL" id="FNDU01000006">
    <property type="protein sequence ID" value="SDI27710.1"/>
    <property type="molecule type" value="Genomic_DNA"/>
</dbReference>
<evidence type="ECO:0000256" key="3">
    <source>
        <dbReference type="ARBA" id="ARBA00023125"/>
    </source>
</evidence>
<evidence type="ECO:0000256" key="1">
    <source>
        <dbReference type="ARBA" id="ARBA00009437"/>
    </source>
</evidence>
<accession>A0A1G8JAQ8</accession>
<proteinExistence type="inferred from homology"/>
<dbReference type="GO" id="GO:0005829">
    <property type="term" value="C:cytosol"/>
    <property type="evidence" value="ECO:0007669"/>
    <property type="project" value="TreeGrafter"/>
</dbReference>
<dbReference type="InterPro" id="IPR050950">
    <property type="entry name" value="HTH-type_LysR_regulators"/>
</dbReference>
<comment type="similarity">
    <text evidence="1">Belongs to the LysR transcriptional regulatory family.</text>
</comment>
<dbReference type="PANTHER" id="PTHR30419:SF24">
    <property type="entry name" value="HTH-TYPE TRANSCRIPTIONAL REGULATOR CZCR"/>
    <property type="match status" value="1"/>
</dbReference>
<dbReference type="PROSITE" id="PS50931">
    <property type="entry name" value="HTH_LYSR"/>
    <property type="match status" value="1"/>
</dbReference>
<sequence length="290" mass="32272">MTLLQYEIFKTVIDSGSFTKAGEKLGLTQSAISHAVRGLESELELTLLKRGRSGVSLTSEGERIIEFIRQTLNLSEKMKQEAGLLNGLEVGVIRIGTFPSVAAYLLPSILEKFQSEYPKIQVEFYEGGYNELKQMVSSNIIDVSFLTNNDAENLDFIPLFDDHLHVILPSAHPFTNKKKISIQEIASHPIIMPKAGCDELIKELFKKANLKPNVYCEIADNQTIIAMVQKNLGISIVPEIVMHGNNNLNSIELKEESFRTIGLALPNLNDVSPAVAAFIELTRSMINRNK</sequence>
<dbReference type="InterPro" id="IPR036390">
    <property type="entry name" value="WH_DNA-bd_sf"/>
</dbReference>
<dbReference type="PANTHER" id="PTHR30419">
    <property type="entry name" value="HTH-TYPE TRANSCRIPTIONAL REGULATOR YBHD"/>
    <property type="match status" value="1"/>
</dbReference>
<dbReference type="InterPro" id="IPR005119">
    <property type="entry name" value="LysR_subst-bd"/>
</dbReference>
<evidence type="ECO:0000256" key="4">
    <source>
        <dbReference type="ARBA" id="ARBA00023163"/>
    </source>
</evidence>
<dbReference type="Pfam" id="PF03466">
    <property type="entry name" value="LysR_substrate"/>
    <property type="match status" value="1"/>
</dbReference>
<dbReference type="OrthoDB" id="63123at2"/>
<reference evidence="6 7" key="1">
    <citation type="submission" date="2016-10" db="EMBL/GenBank/DDBJ databases">
        <authorList>
            <person name="de Groot N.N."/>
        </authorList>
    </citation>
    <scope>NUCLEOTIDE SEQUENCE [LARGE SCALE GENOMIC DNA]</scope>
    <source>
        <strain evidence="7">P4B,CCM 7963,CECT 7998,DSM 25260,IBRC-M 10614,KCTC 13821</strain>
    </source>
</reference>
<dbReference type="Pfam" id="PF00126">
    <property type="entry name" value="HTH_1"/>
    <property type="match status" value="1"/>
</dbReference>
<dbReference type="AlphaFoldDB" id="A0A1G8JAQ8"/>
<dbReference type="SUPFAM" id="SSF53850">
    <property type="entry name" value="Periplasmic binding protein-like II"/>
    <property type="match status" value="1"/>
</dbReference>
<dbReference type="STRING" id="930129.SAMN05216352_106103"/>
<name>A0A1G8JAQ8_9BACI</name>
<organism evidence="6 7">
    <name type="scientific">Alteribacillus bidgolensis</name>
    <dbReference type="NCBI Taxonomy" id="930129"/>
    <lineage>
        <taxon>Bacteria</taxon>
        <taxon>Bacillati</taxon>
        <taxon>Bacillota</taxon>
        <taxon>Bacilli</taxon>
        <taxon>Bacillales</taxon>
        <taxon>Bacillaceae</taxon>
        <taxon>Alteribacillus</taxon>
    </lineage>
</organism>
<dbReference type="FunFam" id="1.10.10.10:FF:000001">
    <property type="entry name" value="LysR family transcriptional regulator"/>
    <property type="match status" value="1"/>
</dbReference>
<dbReference type="Proteomes" id="UP000199017">
    <property type="component" value="Unassembled WGS sequence"/>
</dbReference>
<keyword evidence="7" id="KW-1185">Reference proteome</keyword>
<dbReference type="GO" id="GO:0003677">
    <property type="term" value="F:DNA binding"/>
    <property type="evidence" value="ECO:0007669"/>
    <property type="project" value="UniProtKB-KW"/>
</dbReference>
<dbReference type="RefSeq" id="WP_091585015.1">
    <property type="nucleotide sequence ID" value="NZ_FNDU01000006.1"/>
</dbReference>
<gene>
    <name evidence="6" type="ORF">SAMN05216352_106103</name>
</gene>
<evidence type="ECO:0000259" key="5">
    <source>
        <dbReference type="PROSITE" id="PS50931"/>
    </source>
</evidence>
<evidence type="ECO:0000313" key="6">
    <source>
        <dbReference type="EMBL" id="SDI27710.1"/>
    </source>
</evidence>
<feature type="domain" description="HTH lysR-type" evidence="5">
    <location>
        <begin position="1"/>
        <end position="58"/>
    </location>
</feature>
<dbReference type="Gene3D" id="1.10.10.10">
    <property type="entry name" value="Winged helix-like DNA-binding domain superfamily/Winged helix DNA-binding domain"/>
    <property type="match status" value="1"/>
</dbReference>
<dbReference type="PRINTS" id="PR00039">
    <property type="entry name" value="HTHLYSR"/>
</dbReference>
<dbReference type="Gene3D" id="3.40.190.290">
    <property type="match status" value="1"/>
</dbReference>
<keyword evidence="3 6" id="KW-0238">DNA-binding</keyword>
<evidence type="ECO:0000256" key="2">
    <source>
        <dbReference type="ARBA" id="ARBA00023015"/>
    </source>
</evidence>